<organism evidence="9 10">
    <name type="scientific">Acrobeloides nanus</name>
    <dbReference type="NCBI Taxonomy" id="290746"/>
    <lineage>
        <taxon>Eukaryota</taxon>
        <taxon>Metazoa</taxon>
        <taxon>Ecdysozoa</taxon>
        <taxon>Nematoda</taxon>
        <taxon>Chromadorea</taxon>
        <taxon>Rhabditida</taxon>
        <taxon>Tylenchina</taxon>
        <taxon>Cephalobomorpha</taxon>
        <taxon>Cephaloboidea</taxon>
        <taxon>Cephalobidae</taxon>
        <taxon>Acrobeloides</taxon>
    </lineage>
</organism>
<evidence type="ECO:0000256" key="7">
    <source>
        <dbReference type="SAM" id="Coils"/>
    </source>
</evidence>
<keyword evidence="3" id="KW-0813">Transport</keyword>
<reference evidence="10" key="1">
    <citation type="submission" date="2022-11" db="UniProtKB">
        <authorList>
            <consortium name="WormBaseParasite"/>
        </authorList>
    </citation>
    <scope>IDENTIFICATION</scope>
</reference>
<sequence>MASKRYESNIERNKELAKALLKDGKKERALLLLKRKKFIETLIVRISNQLEQIQQLICEIELAQLNHEVYEKLKQGNDALQSLNQKISVEDVEKILEDTREAAELQEEISSLISGQLTNTDLNEVEEEFTRLMEEQLPEVPTEALPERESPKRVRAKEDEPRSKKIALPAS</sequence>
<keyword evidence="7" id="KW-0175">Coiled coil</keyword>
<name>A0A914CYZ0_9BILA</name>
<dbReference type="Proteomes" id="UP000887540">
    <property type="component" value="Unplaced"/>
</dbReference>
<evidence type="ECO:0000256" key="2">
    <source>
        <dbReference type="ARBA" id="ARBA00006190"/>
    </source>
</evidence>
<keyword evidence="6" id="KW-0472">Membrane</keyword>
<dbReference type="GO" id="GO:0015031">
    <property type="term" value="P:protein transport"/>
    <property type="evidence" value="ECO:0007669"/>
    <property type="project" value="UniProtKB-KW"/>
</dbReference>
<evidence type="ECO:0000256" key="5">
    <source>
        <dbReference type="ARBA" id="ARBA00022927"/>
    </source>
</evidence>
<comment type="similarity">
    <text evidence="2">Belongs to the SNF7 family.</text>
</comment>
<evidence type="ECO:0000313" key="10">
    <source>
        <dbReference type="WBParaSite" id="ACRNAN_scaffold15483.g13158.t1"/>
    </source>
</evidence>
<dbReference type="PANTHER" id="PTHR22761">
    <property type="entry name" value="CHARGED MULTIVESICULAR BODY PROTEIN"/>
    <property type="match status" value="1"/>
</dbReference>
<dbReference type="GO" id="GO:0006900">
    <property type="term" value="P:vesicle budding from membrane"/>
    <property type="evidence" value="ECO:0007669"/>
    <property type="project" value="TreeGrafter"/>
</dbReference>
<evidence type="ECO:0000256" key="3">
    <source>
        <dbReference type="ARBA" id="ARBA00022448"/>
    </source>
</evidence>
<accession>A0A914CYZ0</accession>
<protein>
    <submittedName>
        <fullName evidence="10">Charged multivesicular body protein 6</fullName>
    </submittedName>
</protein>
<dbReference type="WBParaSite" id="ACRNAN_scaffold15483.g13158.t1">
    <property type="protein sequence ID" value="ACRNAN_scaffold15483.g13158.t1"/>
    <property type="gene ID" value="ACRNAN_scaffold15483.g13158"/>
</dbReference>
<dbReference type="AlphaFoldDB" id="A0A914CYZ0"/>
<dbReference type="GO" id="GO:0032511">
    <property type="term" value="P:late endosome to vacuole transport via multivesicular body sorting pathway"/>
    <property type="evidence" value="ECO:0007669"/>
    <property type="project" value="TreeGrafter"/>
</dbReference>
<evidence type="ECO:0000256" key="1">
    <source>
        <dbReference type="ARBA" id="ARBA00004608"/>
    </source>
</evidence>
<dbReference type="Pfam" id="PF03357">
    <property type="entry name" value="Snf7"/>
    <property type="match status" value="1"/>
</dbReference>
<evidence type="ECO:0000256" key="8">
    <source>
        <dbReference type="SAM" id="MobiDB-lite"/>
    </source>
</evidence>
<dbReference type="GO" id="GO:0000815">
    <property type="term" value="C:ESCRT III complex"/>
    <property type="evidence" value="ECO:0007669"/>
    <property type="project" value="TreeGrafter"/>
</dbReference>
<dbReference type="InterPro" id="IPR005024">
    <property type="entry name" value="Snf7_fam"/>
</dbReference>
<dbReference type="GO" id="GO:0005771">
    <property type="term" value="C:multivesicular body"/>
    <property type="evidence" value="ECO:0007669"/>
    <property type="project" value="TreeGrafter"/>
</dbReference>
<proteinExistence type="inferred from homology"/>
<evidence type="ECO:0000313" key="9">
    <source>
        <dbReference type="Proteomes" id="UP000887540"/>
    </source>
</evidence>
<dbReference type="Gene3D" id="6.10.140.1230">
    <property type="match status" value="1"/>
</dbReference>
<dbReference type="PANTHER" id="PTHR22761:SF5">
    <property type="entry name" value="CHARGED MULTIVESICULAR BODY PROTEIN 6"/>
    <property type="match status" value="1"/>
</dbReference>
<keyword evidence="9" id="KW-1185">Reference proteome</keyword>
<evidence type="ECO:0000256" key="4">
    <source>
        <dbReference type="ARBA" id="ARBA00022753"/>
    </source>
</evidence>
<evidence type="ECO:0000256" key="6">
    <source>
        <dbReference type="ARBA" id="ARBA00023136"/>
    </source>
</evidence>
<keyword evidence="4" id="KW-0967">Endosome</keyword>
<feature type="coiled-coil region" evidence="7">
    <location>
        <begin position="46"/>
        <end position="109"/>
    </location>
</feature>
<keyword evidence="5" id="KW-0653">Protein transport</keyword>
<comment type="subcellular location">
    <subcellularLocation>
        <location evidence="1">Endosome membrane</location>
    </subcellularLocation>
</comment>
<feature type="region of interest" description="Disordered" evidence="8">
    <location>
        <begin position="134"/>
        <end position="171"/>
    </location>
</feature>
<feature type="compositionally biased region" description="Basic and acidic residues" evidence="8">
    <location>
        <begin position="145"/>
        <end position="163"/>
    </location>
</feature>